<gene>
    <name evidence="5" type="ORF">MTR67_002603</name>
</gene>
<keyword evidence="6" id="KW-1185">Reference proteome</keyword>
<dbReference type="GO" id="GO:0005739">
    <property type="term" value="C:mitochondrion"/>
    <property type="evidence" value="ECO:0007669"/>
    <property type="project" value="GOC"/>
</dbReference>
<evidence type="ECO:0000256" key="1">
    <source>
        <dbReference type="ARBA" id="ARBA00005769"/>
    </source>
</evidence>
<proteinExistence type="inferred from homology"/>
<accession>A0AAF0T9K2</accession>
<keyword evidence="3" id="KW-0520">NAD</keyword>
<dbReference type="EMBL" id="CP133612">
    <property type="protein sequence ID" value="WMV09218.1"/>
    <property type="molecule type" value="Genomic_DNA"/>
</dbReference>
<dbReference type="GO" id="GO:0051287">
    <property type="term" value="F:NAD binding"/>
    <property type="evidence" value="ECO:0007669"/>
    <property type="project" value="InterPro"/>
</dbReference>
<dbReference type="Pfam" id="PF00346">
    <property type="entry name" value="Complex1_49kDa"/>
    <property type="match status" value="1"/>
</dbReference>
<evidence type="ECO:0000256" key="2">
    <source>
        <dbReference type="ARBA" id="ARBA00022967"/>
    </source>
</evidence>
<reference evidence="5" key="1">
    <citation type="submission" date="2023-08" db="EMBL/GenBank/DDBJ databases">
        <title>A de novo genome assembly of Solanum verrucosum Schlechtendal, a Mexican diploid species geographically isolated from the other diploid A-genome species in potato relatives.</title>
        <authorList>
            <person name="Hosaka K."/>
        </authorList>
    </citation>
    <scope>NUCLEOTIDE SEQUENCE</scope>
    <source>
        <tissue evidence="5">Young leaves</tissue>
    </source>
</reference>
<evidence type="ECO:0000259" key="4">
    <source>
        <dbReference type="Pfam" id="PF00346"/>
    </source>
</evidence>
<dbReference type="InterPro" id="IPR029014">
    <property type="entry name" value="NiFe-Hase_large"/>
</dbReference>
<dbReference type="Gene3D" id="1.10.645.10">
    <property type="entry name" value="Cytochrome-c3 Hydrogenase, chain B"/>
    <property type="match status" value="2"/>
</dbReference>
<evidence type="ECO:0000256" key="3">
    <source>
        <dbReference type="ARBA" id="ARBA00023027"/>
    </source>
</evidence>
<sequence>MQVNVYEKVIVKFHSSFRRRPYLCFYDGPRTRPFFSRRETFELRGASTPFLWAFEKREELLEFYERVSGARMHVSFIRPVDIGTVTAHQAKNWGFSGVMLRGFGVYWDLRKAAPYDVHDQLDPDTPVGTKGDLYDSYCIRIEEMRQSVRIIVQCLDQMPSGMIKADDRKLCPPSRSRMKLSMESCTV</sequence>
<name>A0AAF0T9K2_SOLVR</name>
<dbReference type="SUPFAM" id="SSF56762">
    <property type="entry name" value="HydB/Nqo4-like"/>
    <property type="match status" value="1"/>
</dbReference>
<dbReference type="PANTHER" id="PTHR11993:SF10">
    <property type="entry name" value="NADH DEHYDROGENASE [UBIQUINONE] IRON-SULFUR PROTEIN 2, MITOCHONDRIAL"/>
    <property type="match status" value="1"/>
</dbReference>
<dbReference type="InterPro" id="IPR022885">
    <property type="entry name" value="NDH1_su_D/H"/>
</dbReference>
<dbReference type="AlphaFoldDB" id="A0AAF0T9K2"/>
<protein>
    <recommendedName>
        <fullName evidence="4">NADH-quinone oxidoreductase subunit D domain-containing protein</fullName>
    </recommendedName>
</protein>
<dbReference type="PANTHER" id="PTHR11993">
    <property type="entry name" value="NADH-UBIQUINONE OXIDOREDUCTASE 49 KDA SUBUNIT"/>
    <property type="match status" value="1"/>
</dbReference>
<organism evidence="5 6">
    <name type="scientific">Solanum verrucosum</name>
    <dbReference type="NCBI Taxonomy" id="315347"/>
    <lineage>
        <taxon>Eukaryota</taxon>
        <taxon>Viridiplantae</taxon>
        <taxon>Streptophyta</taxon>
        <taxon>Embryophyta</taxon>
        <taxon>Tracheophyta</taxon>
        <taxon>Spermatophyta</taxon>
        <taxon>Magnoliopsida</taxon>
        <taxon>eudicotyledons</taxon>
        <taxon>Gunneridae</taxon>
        <taxon>Pentapetalae</taxon>
        <taxon>asterids</taxon>
        <taxon>lamiids</taxon>
        <taxon>Solanales</taxon>
        <taxon>Solanaceae</taxon>
        <taxon>Solanoideae</taxon>
        <taxon>Solaneae</taxon>
        <taxon>Solanum</taxon>
    </lineage>
</organism>
<evidence type="ECO:0000313" key="6">
    <source>
        <dbReference type="Proteomes" id="UP001234989"/>
    </source>
</evidence>
<dbReference type="Proteomes" id="UP001234989">
    <property type="component" value="Chromosome 1"/>
</dbReference>
<dbReference type="GO" id="GO:0016651">
    <property type="term" value="F:oxidoreductase activity, acting on NAD(P)H"/>
    <property type="evidence" value="ECO:0007669"/>
    <property type="project" value="InterPro"/>
</dbReference>
<comment type="similarity">
    <text evidence="1">Belongs to the complex I 49 kDa subunit family.</text>
</comment>
<dbReference type="GO" id="GO:0006120">
    <property type="term" value="P:mitochondrial electron transport, NADH to ubiquinone"/>
    <property type="evidence" value="ECO:0007669"/>
    <property type="project" value="TreeGrafter"/>
</dbReference>
<evidence type="ECO:0000313" key="5">
    <source>
        <dbReference type="EMBL" id="WMV09218.1"/>
    </source>
</evidence>
<dbReference type="GO" id="GO:0048038">
    <property type="term" value="F:quinone binding"/>
    <property type="evidence" value="ECO:0007669"/>
    <property type="project" value="InterPro"/>
</dbReference>
<feature type="domain" description="NADH-quinone oxidoreductase subunit D" evidence="4">
    <location>
        <begin position="78"/>
        <end position="185"/>
    </location>
</feature>
<keyword evidence="2" id="KW-1278">Translocase</keyword>
<dbReference type="InterPro" id="IPR001135">
    <property type="entry name" value="NADH_Q_OxRdtase_suD"/>
</dbReference>